<feature type="domain" description="N-acetyltransferase" evidence="1">
    <location>
        <begin position="24"/>
        <end position="174"/>
    </location>
</feature>
<accession>A0AAE4VKY6</accession>
<sequence>MNNMIFDLVKNDVSNKSQNINNNIPINKQEIPDLLEEIDIIDNPRQGIAGQISTGLYNYNCSIVGKFKQQSFIVCMHNIKGEIAGGLVTTAYLNVCTLHLAWVDERYRRCGVGRKLIENLISYAKNFGCTYIILDTIMIQGSVEFYHKMGFHTISNYENGFAGSKHFLMRYDIH</sequence>
<gene>
    <name evidence="2" type="ORF">Lyticum_00707</name>
</gene>
<reference evidence="2" key="1">
    <citation type="submission" date="2023-02" db="EMBL/GenBank/DDBJ databases">
        <title>Host association and intracellularity evolved multiple times independently in the Rickettsiales.</title>
        <authorList>
            <person name="Castelli M."/>
            <person name="Nardi T."/>
            <person name="Gammuto L."/>
            <person name="Bellinzona G."/>
            <person name="Sabaneyeva E."/>
            <person name="Potekhin A."/>
            <person name="Serra V."/>
            <person name="Petroni G."/>
            <person name="Sassera D."/>
        </authorList>
    </citation>
    <scope>NUCLEOTIDE SEQUENCE</scope>
    <source>
        <strain evidence="2">USBL-36I1</strain>
    </source>
</reference>
<protein>
    <submittedName>
        <fullName evidence="2">GNAT family N-acetyltransferase</fullName>
    </submittedName>
</protein>
<name>A0AAE4VKY6_9RICK</name>
<proteinExistence type="predicted"/>
<organism evidence="2 3">
    <name type="scientific">Lyticum sinuosum</name>
    <dbReference type="NCBI Taxonomy" id="1332059"/>
    <lineage>
        <taxon>Bacteria</taxon>
        <taxon>Pseudomonadati</taxon>
        <taxon>Pseudomonadota</taxon>
        <taxon>Alphaproteobacteria</taxon>
        <taxon>Rickettsiales</taxon>
        <taxon>Lyticum</taxon>
    </lineage>
</organism>
<dbReference type="RefSeq" id="WP_322498949.1">
    <property type="nucleotide sequence ID" value="NZ_JARGYU010000003.1"/>
</dbReference>
<evidence type="ECO:0000313" key="3">
    <source>
        <dbReference type="Proteomes" id="UP001289135"/>
    </source>
</evidence>
<evidence type="ECO:0000313" key="2">
    <source>
        <dbReference type="EMBL" id="MDZ5761525.1"/>
    </source>
</evidence>
<comment type="caution">
    <text evidence="2">The sequence shown here is derived from an EMBL/GenBank/DDBJ whole genome shotgun (WGS) entry which is preliminary data.</text>
</comment>
<dbReference type="Proteomes" id="UP001289135">
    <property type="component" value="Unassembled WGS sequence"/>
</dbReference>
<dbReference type="PROSITE" id="PS51186">
    <property type="entry name" value="GNAT"/>
    <property type="match status" value="1"/>
</dbReference>
<dbReference type="Gene3D" id="3.40.630.30">
    <property type="match status" value="1"/>
</dbReference>
<dbReference type="GO" id="GO:0016747">
    <property type="term" value="F:acyltransferase activity, transferring groups other than amino-acyl groups"/>
    <property type="evidence" value="ECO:0007669"/>
    <property type="project" value="InterPro"/>
</dbReference>
<evidence type="ECO:0000259" key="1">
    <source>
        <dbReference type="PROSITE" id="PS51186"/>
    </source>
</evidence>
<dbReference type="InterPro" id="IPR000182">
    <property type="entry name" value="GNAT_dom"/>
</dbReference>
<dbReference type="EMBL" id="JARGYU010000003">
    <property type="protein sequence ID" value="MDZ5761525.1"/>
    <property type="molecule type" value="Genomic_DNA"/>
</dbReference>
<dbReference type="AlphaFoldDB" id="A0AAE4VKY6"/>
<dbReference type="Pfam" id="PF00583">
    <property type="entry name" value="Acetyltransf_1"/>
    <property type="match status" value="1"/>
</dbReference>
<keyword evidence="3" id="KW-1185">Reference proteome</keyword>
<dbReference type="SUPFAM" id="SSF55729">
    <property type="entry name" value="Acyl-CoA N-acyltransferases (Nat)"/>
    <property type="match status" value="1"/>
</dbReference>
<dbReference type="CDD" id="cd04301">
    <property type="entry name" value="NAT_SF"/>
    <property type="match status" value="1"/>
</dbReference>
<dbReference type="InterPro" id="IPR016181">
    <property type="entry name" value="Acyl_CoA_acyltransferase"/>
</dbReference>